<dbReference type="Pfam" id="PF02627">
    <property type="entry name" value="CMD"/>
    <property type="match status" value="1"/>
</dbReference>
<reference evidence="2 3" key="1">
    <citation type="submission" date="2017-05" db="EMBL/GenBank/DDBJ databases">
        <title>Draft genome sequence of Elsinoe australis.</title>
        <authorList>
            <person name="Cheng Q."/>
        </authorList>
    </citation>
    <scope>NUCLEOTIDE SEQUENCE [LARGE SCALE GENOMIC DNA]</scope>
    <source>
        <strain evidence="2 3">NL1</strain>
    </source>
</reference>
<dbReference type="SUPFAM" id="SSF69118">
    <property type="entry name" value="AhpD-like"/>
    <property type="match status" value="1"/>
</dbReference>
<dbReference type="InterPro" id="IPR003779">
    <property type="entry name" value="CMD-like"/>
</dbReference>
<dbReference type="Proteomes" id="UP000243723">
    <property type="component" value="Unassembled WGS sequence"/>
</dbReference>
<sequence>MSATDEDAASFIAASSAATYADGWPSVQRLSPSFFAASRHLFSVPKTKKHLTPKFQALVLLCVDCAATHMYHPGTRIHMQNALDAGASVAEVMEVIELTSTLGIHACNIGVPILVEVMKEEGLYEKHPIAQLEKKLDPEREKLKAEFTQKRGYWHQFWDEFLALDKEFFAAYLEMSTVPWTKKVKGVEPWEGGLGALSPKEKELIYCAFDTAATHLYKPGLKLHIRNVFAYGGTPEEVMEVMELATLLSLHAANTAAPVLEELAAKR</sequence>
<protein>
    <submittedName>
        <fullName evidence="2">3-oxoacyl</fullName>
    </submittedName>
</protein>
<comment type="caution">
    <text evidence="2">The sequence shown here is derived from an EMBL/GenBank/DDBJ whole genome shotgun (WGS) entry which is preliminary data.</text>
</comment>
<evidence type="ECO:0000313" key="3">
    <source>
        <dbReference type="Proteomes" id="UP000243723"/>
    </source>
</evidence>
<evidence type="ECO:0000259" key="1">
    <source>
        <dbReference type="Pfam" id="PF02627"/>
    </source>
</evidence>
<organism evidence="2 3">
    <name type="scientific">Elsinoe australis</name>
    <dbReference type="NCBI Taxonomy" id="40998"/>
    <lineage>
        <taxon>Eukaryota</taxon>
        <taxon>Fungi</taxon>
        <taxon>Dikarya</taxon>
        <taxon>Ascomycota</taxon>
        <taxon>Pezizomycotina</taxon>
        <taxon>Dothideomycetes</taxon>
        <taxon>Dothideomycetidae</taxon>
        <taxon>Myriangiales</taxon>
        <taxon>Elsinoaceae</taxon>
        <taxon>Elsinoe</taxon>
    </lineage>
</organism>
<dbReference type="EMBL" id="NHZQ01000305">
    <property type="protein sequence ID" value="PSK43654.1"/>
    <property type="molecule type" value="Genomic_DNA"/>
</dbReference>
<dbReference type="STRING" id="40998.A0A2P7Z619"/>
<dbReference type="PANTHER" id="PTHR33930">
    <property type="entry name" value="ALKYL HYDROPEROXIDE REDUCTASE AHPD"/>
    <property type="match status" value="1"/>
</dbReference>
<dbReference type="OrthoDB" id="10250730at2759"/>
<accession>A0A2P7Z619</accession>
<dbReference type="GO" id="GO:0051920">
    <property type="term" value="F:peroxiredoxin activity"/>
    <property type="evidence" value="ECO:0007669"/>
    <property type="project" value="InterPro"/>
</dbReference>
<name>A0A2P7Z619_9PEZI</name>
<gene>
    <name evidence="2" type="ORF">B9Z65_7168</name>
</gene>
<keyword evidence="3" id="KW-1185">Reference proteome</keyword>
<feature type="domain" description="Carboxymuconolactone decarboxylase-like" evidence="1">
    <location>
        <begin position="195"/>
        <end position="261"/>
    </location>
</feature>
<evidence type="ECO:0000313" key="2">
    <source>
        <dbReference type="EMBL" id="PSK43654.1"/>
    </source>
</evidence>
<proteinExistence type="predicted"/>
<dbReference type="AlphaFoldDB" id="A0A2P7Z619"/>
<dbReference type="PANTHER" id="PTHR33930:SF2">
    <property type="entry name" value="BLR3452 PROTEIN"/>
    <property type="match status" value="1"/>
</dbReference>
<dbReference type="InterPro" id="IPR029032">
    <property type="entry name" value="AhpD-like"/>
</dbReference>
<dbReference type="Gene3D" id="1.20.1290.10">
    <property type="entry name" value="AhpD-like"/>
    <property type="match status" value="1"/>
</dbReference>